<evidence type="ECO:0000313" key="2">
    <source>
        <dbReference type="EMBL" id="KAG7045088.1"/>
    </source>
</evidence>
<reference evidence="2" key="1">
    <citation type="submission" date="2021-05" db="EMBL/GenBank/DDBJ databases">
        <title>Comparative genomics of three Colletotrichum scovillei strains and genetic complementation revealed genes involved fungal growth and virulence on chili pepper.</title>
        <authorList>
            <person name="Hsieh D.-K."/>
            <person name="Chuang S.-C."/>
            <person name="Chen C.-Y."/>
            <person name="Chao Y.-T."/>
            <person name="Lu M.-Y.J."/>
            <person name="Lee M.-H."/>
            <person name="Shih M.-C."/>
        </authorList>
    </citation>
    <scope>NUCLEOTIDE SEQUENCE</scope>
    <source>
        <strain evidence="2">Coll-153</strain>
    </source>
</reference>
<name>A0A9P7U966_9PEZI</name>
<accession>A0A9P7U966</accession>
<comment type="caution">
    <text evidence="2">The sequence shown here is derived from an EMBL/GenBank/DDBJ whole genome shotgun (WGS) entry which is preliminary data.</text>
</comment>
<protein>
    <submittedName>
        <fullName evidence="2">Taurine catabolism dioxygenase TauD/TfdA</fullName>
    </submittedName>
</protein>
<gene>
    <name evidence="2" type="ORF">JMJ77_009176</name>
</gene>
<evidence type="ECO:0000313" key="3">
    <source>
        <dbReference type="Proteomes" id="UP000699042"/>
    </source>
</evidence>
<dbReference type="EMBL" id="JAESDN010000009">
    <property type="protein sequence ID" value="KAG7045088.1"/>
    <property type="molecule type" value="Genomic_DNA"/>
</dbReference>
<organism evidence="2 3">
    <name type="scientific">Colletotrichum scovillei</name>
    <dbReference type="NCBI Taxonomy" id="1209932"/>
    <lineage>
        <taxon>Eukaryota</taxon>
        <taxon>Fungi</taxon>
        <taxon>Dikarya</taxon>
        <taxon>Ascomycota</taxon>
        <taxon>Pezizomycotina</taxon>
        <taxon>Sordariomycetes</taxon>
        <taxon>Hypocreomycetidae</taxon>
        <taxon>Glomerellales</taxon>
        <taxon>Glomerellaceae</taxon>
        <taxon>Colletotrichum</taxon>
        <taxon>Colletotrichum acutatum species complex</taxon>
    </lineage>
</organism>
<keyword evidence="2" id="KW-0223">Dioxygenase</keyword>
<evidence type="ECO:0000256" key="1">
    <source>
        <dbReference type="SAM" id="MobiDB-lite"/>
    </source>
</evidence>
<keyword evidence="2" id="KW-0560">Oxidoreductase</keyword>
<dbReference type="Proteomes" id="UP000699042">
    <property type="component" value="Unassembled WGS sequence"/>
</dbReference>
<feature type="region of interest" description="Disordered" evidence="1">
    <location>
        <begin position="26"/>
        <end position="53"/>
    </location>
</feature>
<dbReference type="GO" id="GO:0051213">
    <property type="term" value="F:dioxygenase activity"/>
    <property type="evidence" value="ECO:0007669"/>
    <property type="project" value="UniProtKB-KW"/>
</dbReference>
<dbReference type="AlphaFoldDB" id="A0A9P7U966"/>
<sequence>MQTAHEGYECWRQIGYRPAVASFPTIVGGTSPPSPGSPHAGHPCTAEEAQRPRSVVALRHKPVWQT</sequence>
<proteinExistence type="predicted"/>
<keyword evidence="3" id="KW-1185">Reference proteome</keyword>